<dbReference type="eggNOG" id="ENOG502R8YV">
    <property type="taxonomic scope" value="Eukaryota"/>
</dbReference>
<dbReference type="InterPro" id="IPR052326">
    <property type="entry name" value="Diff-Dev_Assoc_Protein"/>
</dbReference>
<evidence type="ECO:0000313" key="2">
    <source>
        <dbReference type="EMBL" id="EGC32720.1"/>
    </source>
</evidence>
<name>F0ZTL6_DICPU</name>
<keyword evidence="1" id="KW-0732">Signal</keyword>
<dbReference type="PANTHER" id="PTHR33459">
    <property type="entry name" value="DD-GDCA PROTEIN"/>
    <property type="match status" value="1"/>
</dbReference>
<dbReference type="EMBL" id="GL871178">
    <property type="protein sequence ID" value="EGC32720.1"/>
    <property type="molecule type" value="Genomic_DNA"/>
</dbReference>
<proteinExistence type="predicted"/>
<feature type="non-terminal residue" evidence="2">
    <location>
        <position position="337"/>
    </location>
</feature>
<reference evidence="3" key="1">
    <citation type="journal article" date="2011" name="Genome Biol.">
        <title>Comparative genomics of the social amoebae Dictyostelium discoideum and Dictyostelium purpureum.</title>
        <authorList>
            <consortium name="US DOE Joint Genome Institute (JGI-PGF)"/>
            <person name="Sucgang R."/>
            <person name="Kuo A."/>
            <person name="Tian X."/>
            <person name="Salerno W."/>
            <person name="Parikh A."/>
            <person name="Feasley C.L."/>
            <person name="Dalin E."/>
            <person name="Tu H."/>
            <person name="Huang E."/>
            <person name="Barry K."/>
            <person name="Lindquist E."/>
            <person name="Shapiro H."/>
            <person name="Bruce D."/>
            <person name="Schmutz J."/>
            <person name="Salamov A."/>
            <person name="Fey P."/>
            <person name="Gaudet P."/>
            <person name="Anjard C."/>
            <person name="Babu M.M."/>
            <person name="Basu S."/>
            <person name="Bushmanova Y."/>
            <person name="van der Wel H."/>
            <person name="Katoh-Kurasawa M."/>
            <person name="Dinh C."/>
            <person name="Coutinho P.M."/>
            <person name="Saito T."/>
            <person name="Elias M."/>
            <person name="Schaap P."/>
            <person name="Kay R.R."/>
            <person name="Henrissat B."/>
            <person name="Eichinger L."/>
            <person name="Rivero F."/>
            <person name="Putnam N.H."/>
            <person name="West C.M."/>
            <person name="Loomis W.F."/>
            <person name="Chisholm R.L."/>
            <person name="Shaulsky G."/>
            <person name="Strassmann J.E."/>
            <person name="Queller D.C."/>
            <person name="Kuspa A."/>
            <person name="Grigoriev I.V."/>
        </authorList>
    </citation>
    <scope>NUCLEOTIDE SEQUENCE [LARGE SCALE GENOMIC DNA]</scope>
    <source>
        <strain evidence="3">QSDP1</strain>
    </source>
</reference>
<dbReference type="VEuPathDB" id="AmoebaDB:DICPUDRAFT_18421"/>
<dbReference type="AlphaFoldDB" id="F0ZTL6"/>
<dbReference type="OrthoDB" id="18571at2759"/>
<gene>
    <name evidence="2" type="ORF">DICPUDRAFT_18421</name>
</gene>
<feature type="chain" id="PRO_5003262764" description="Dickkopf N-terminal cysteine-rich domain-containing protein" evidence="1">
    <location>
        <begin position="19"/>
        <end position="337"/>
    </location>
</feature>
<dbReference type="KEGG" id="dpp:DICPUDRAFT_18421"/>
<evidence type="ECO:0000313" key="3">
    <source>
        <dbReference type="Proteomes" id="UP000001064"/>
    </source>
</evidence>
<feature type="non-terminal residue" evidence="2">
    <location>
        <position position="1"/>
    </location>
</feature>
<dbReference type="RefSeq" id="XP_003290753.1">
    <property type="nucleotide sequence ID" value="XM_003290705.1"/>
</dbReference>
<sequence>KSILISLLFIVFIHYNEAQVKFGYPIPTNEEDLSCTINLCAKRGEHCSTENKTTGFECDIRDRCLDGICVEGLLENEVCQISADCDFGYSCVPSLNGKKYCEKAFFIDYGGACNKSIQCSHSLDCVNNVCSTPLLGCFSDLQCAEDEICTNGACQKYILQENECFIYRSLPCNKNFRSCILKSFNVSSIGICIDDVPEGSPCLTAKFSCQWGLGQYCSPLFVGSSLGKCSNPGSNKFNTCTTRRSCGENEYCKCDPTSGIGYCVILGTFLGNNCQDASKLYIECFLRSNCTQPYSANPFSCVRRNCMQESLCYESFCSEKLLPFDFCADSPCNLQLF</sequence>
<dbReference type="Proteomes" id="UP000001064">
    <property type="component" value="Unassembled WGS sequence"/>
</dbReference>
<dbReference type="PANTHER" id="PTHR33459:SF6">
    <property type="entry name" value="DICKKOPF N-TERMINAL CYSTEINE-RICH DOMAIN-CONTAINING PROTEIN"/>
    <property type="match status" value="1"/>
</dbReference>
<protein>
    <recommendedName>
        <fullName evidence="4">Dickkopf N-terminal cysteine-rich domain-containing protein</fullName>
    </recommendedName>
</protein>
<dbReference type="GeneID" id="10508377"/>
<feature type="signal peptide" evidence="1">
    <location>
        <begin position="1"/>
        <end position="18"/>
    </location>
</feature>
<dbReference type="OMA" id="CAHENDC"/>
<organism evidence="2 3">
    <name type="scientific">Dictyostelium purpureum</name>
    <name type="common">Slime mold</name>
    <dbReference type="NCBI Taxonomy" id="5786"/>
    <lineage>
        <taxon>Eukaryota</taxon>
        <taxon>Amoebozoa</taxon>
        <taxon>Evosea</taxon>
        <taxon>Eumycetozoa</taxon>
        <taxon>Dictyostelia</taxon>
        <taxon>Dictyosteliales</taxon>
        <taxon>Dictyosteliaceae</taxon>
        <taxon>Dictyostelium</taxon>
    </lineage>
</organism>
<accession>F0ZTL6</accession>
<dbReference type="InParanoid" id="F0ZTL6"/>
<evidence type="ECO:0000256" key="1">
    <source>
        <dbReference type="SAM" id="SignalP"/>
    </source>
</evidence>
<keyword evidence="3" id="KW-1185">Reference proteome</keyword>
<evidence type="ECO:0008006" key="4">
    <source>
        <dbReference type="Google" id="ProtNLM"/>
    </source>
</evidence>